<proteinExistence type="predicted"/>
<keyword evidence="1" id="KW-1133">Transmembrane helix</keyword>
<sequence>MRKSDKKVSSKYLVLGIIFIVTMVLTFLSMSFESVTPSATTMSAATIPVITMQSEEGNEFNSLHGFTQEINQALINDNLTPVAKTRQLPIIIHNYGAEVQELTYKIRNLSDNGLIENTKVTELVNNGETITATLNIKNLIDDNTQYALEIILETSTHEEIHYYTRIITGEDYSIDDKFAFVEDFNACTFNQDRLSEIQKYIETSSAGNNNNFGKVNINSTLSQIGWGDMGPYVESQLIPVIKEISKDVAVITFDYKIGAINEYESYDSYNVYEYYRIRQTTSGFYLLNYEREANQIFDGKNDILSTAKINLGIQSGTTAEFNSDEKGTYSYFVNEGSLWCYNIDTNMYTRVFSFNADETDGIRENYNQHGIKILNVSNDGNCDFIVYGYMNRGEHEGESGVSLCKYSYEDNIVEERLYIPMDKPYDILSQNVGRIAYLADENTFYILMDDTLYSIDIVSKEVMTVVSGLVDGTYAVSENGDAIAYSMNGRLYSTDSIRIFNMSTDSEKIIKADDNEYIRCLGYINGDFVYGIADKADILIKEDGSRTFAMYRLEIMDSDYNVIKEYEQPGVYVSDASVSDMRINLTRVVKSGDGDYESTSIDQLINKDENKQEDGLTLETIVTDNRKQELAIKLMKALPAGSVEFRTSSEVSYKDNALLELDNDFAGDGRYYVYGYGRFQDSTTQISKAIILANDTYGSVNDYNANTIWKRYRNTSAQIKGLSIIDAGSSLRTALQTVASYAGAQFDINAYIQDKTADEILSLIPGVAGLSVKSVTVDKMLNFIDNGCPVIGKSGSESYVIITGYDSKNVTYIDTASDSMVTVALTDASKMFNQWENVFITYYKN</sequence>
<keyword evidence="1" id="KW-0812">Transmembrane</keyword>
<dbReference type="RefSeq" id="WP_349153330.1">
    <property type="nucleotide sequence ID" value="NZ_JBBMER010000003.1"/>
</dbReference>
<evidence type="ECO:0000256" key="1">
    <source>
        <dbReference type="SAM" id="Phobius"/>
    </source>
</evidence>
<name>A0ABV1BUZ7_9FIRM</name>
<evidence type="ECO:0000313" key="3">
    <source>
        <dbReference type="Proteomes" id="UP001442364"/>
    </source>
</evidence>
<keyword evidence="3" id="KW-1185">Reference proteome</keyword>
<keyword evidence="1" id="KW-0472">Membrane</keyword>
<dbReference type="EMBL" id="JBBMER010000003">
    <property type="protein sequence ID" value="MEQ2379132.1"/>
    <property type="molecule type" value="Genomic_DNA"/>
</dbReference>
<gene>
    <name evidence="2" type="ORF">WMO14_04440</name>
</gene>
<comment type="caution">
    <text evidence="2">The sequence shown here is derived from an EMBL/GenBank/DDBJ whole genome shotgun (WGS) entry which is preliminary data.</text>
</comment>
<evidence type="ECO:0008006" key="4">
    <source>
        <dbReference type="Google" id="ProtNLM"/>
    </source>
</evidence>
<feature type="transmembrane region" description="Helical" evidence="1">
    <location>
        <begin position="12"/>
        <end position="32"/>
    </location>
</feature>
<organism evidence="2 3">
    <name type="scientific">[Lactobacillus] rogosae</name>
    <dbReference type="NCBI Taxonomy" id="706562"/>
    <lineage>
        <taxon>Bacteria</taxon>
        <taxon>Bacillati</taxon>
        <taxon>Bacillota</taxon>
        <taxon>Clostridia</taxon>
        <taxon>Lachnospirales</taxon>
        <taxon>Lachnospiraceae</taxon>
        <taxon>Lachnospira</taxon>
    </lineage>
</organism>
<dbReference type="Proteomes" id="UP001442364">
    <property type="component" value="Unassembled WGS sequence"/>
</dbReference>
<evidence type="ECO:0000313" key="2">
    <source>
        <dbReference type="EMBL" id="MEQ2379132.1"/>
    </source>
</evidence>
<protein>
    <recommendedName>
        <fullName evidence="4">Peptidase C39-like domain-containing protein</fullName>
    </recommendedName>
</protein>
<dbReference type="SUPFAM" id="SSF82171">
    <property type="entry name" value="DPP6 N-terminal domain-like"/>
    <property type="match status" value="1"/>
</dbReference>
<reference evidence="2 3" key="1">
    <citation type="submission" date="2024-03" db="EMBL/GenBank/DDBJ databases">
        <title>Human intestinal bacterial collection.</title>
        <authorList>
            <person name="Pauvert C."/>
            <person name="Hitch T.C.A."/>
            <person name="Clavel T."/>
        </authorList>
    </citation>
    <scope>NUCLEOTIDE SEQUENCE [LARGE SCALE GENOMIC DNA]</scope>
    <source>
        <strain evidence="2 3">CLA-AA-H255</strain>
    </source>
</reference>
<accession>A0ABV1BUZ7</accession>